<evidence type="ECO:0000256" key="3">
    <source>
        <dbReference type="ARBA" id="ARBA00022777"/>
    </source>
</evidence>
<evidence type="ECO:0000256" key="5">
    <source>
        <dbReference type="PROSITE-ProRule" id="PRU00023"/>
    </source>
</evidence>
<evidence type="ECO:0000256" key="2">
    <source>
        <dbReference type="ARBA" id="ARBA00022741"/>
    </source>
</evidence>
<comment type="similarity">
    <text evidence="6">Belongs to the ATP:guanido phosphotransferase family.</text>
</comment>
<protein>
    <submittedName>
        <fullName evidence="11">ATP:guanido phosphotransferase, N-terminal domain</fullName>
    </submittedName>
</protein>
<dbReference type="PROSITE" id="PS50088">
    <property type="entry name" value="ANK_REPEAT"/>
    <property type="match status" value="4"/>
</dbReference>
<dbReference type="SUPFAM" id="SSF48034">
    <property type="entry name" value="Guanido kinase N-terminal domain"/>
    <property type="match status" value="1"/>
</dbReference>
<feature type="repeat" description="ANK" evidence="5">
    <location>
        <begin position="128"/>
        <end position="161"/>
    </location>
</feature>
<evidence type="ECO:0000256" key="4">
    <source>
        <dbReference type="ARBA" id="ARBA00022840"/>
    </source>
</evidence>
<dbReference type="InterPro" id="IPR002110">
    <property type="entry name" value="Ankyrin_rpt"/>
</dbReference>
<evidence type="ECO:0000256" key="6">
    <source>
        <dbReference type="PROSITE-ProRule" id="PRU00842"/>
    </source>
</evidence>
<dbReference type="InterPro" id="IPR036770">
    <property type="entry name" value="Ankyrin_rpt-contain_sf"/>
</dbReference>
<evidence type="ECO:0000259" key="10">
    <source>
        <dbReference type="PROSITE" id="PS51510"/>
    </source>
</evidence>
<dbReference type="SUPFAM" id="SSF55931">
    <property type="entry name" value="Glutamine synthetase/guanido kinase"/>
    <property type="match status" value="1"/>
</dbReference>
<dbReference type="EMBL" id="JASPKY010000562">
    <property type="protein sequence ID" value="KAK9692881.1"/>
    <property type="molecule type" value="Genomic_DNA"/>
</dbReference>
<feature type="domain" description="Phosphagen kinase N-terminal" evidence="9">
    <location>
        <begin position="687"/>
        <end position="782"/>
    </location>
</feature>
<sequence>MPSPGLNIKKSNIRIWIHQRNLANLQQVVWDGQGAKLLVEHSTNAKVKRFLEAVPHIMSLIKDSHSDVINDDLDLLESHMNEIPPIVLSGKDNNGLTPLHKAAGLGYHDIARYIVEKNPKTLQITDNDGRTPLHYAAIVKDGGQMFEYLLSAGADESILDNKQKTAAFYRSRSNEIDAKLLQTLPECPRMSRDTFPAHWDWNLLGATVSTENTPKAEKKVNEMFENATEVEASPREEELTKQQSEEETPEDKVKHDTKETEEQNEKEDKEDATHNDVLSNDSGIEKETEENETHTNGNDKEIDKEDDTEHHDEEDVTSNHEDLDNHINHELQEDRNSEEITNDKQHEIEVEHTDEETKEEVKEEHQEETVKHQNEHISEPHTPETSPKHNSTSEHNSNNNSATNSNKNSPSKSVKEDEEGHLDLVEGEGVIEGIVNGENEIESVNEEGTSASDMKSLDPEVSALIESGNMEQLAALVLNGQGEKLVGQKSDNPELQAFLENVPIYMAKINRIHLAARNGILKELQAALDRRKFAVAKDEISPDGASPLHVATIFGNTSIVRYLAGRFPETVSVVDDNGRTPLHYAATVNDNGHYYNLLVHLGADIRSQDNFEHTPEYYRSNQEELSHRILLERFGAEESLLDEMLNDKVPNDIFSARKDLDDNEMIAVLDKCFNVLHGRRNSNANSSAASVRTNISTASTISQFQLNRHIRRNIFDISKLRITKLDHNLYDIIWPSVKRLPTNQTFRHALEEDFPAGIVAPDSCVYTVFREFLDPIIKDINCIDIHTELKDHPKSVFTLNATEEIENIIDAETDLDPHSKNILSGTLDCTRNLEYFDFPKCLGLGQLEDVERILTTALLSTDMASALYPNATKEEILEKGSGTYYTMNEVLEDPSEAKLILASHGLLIPLWSIAESDRLHGKHWPYGRGVFISNAANFVAWINVLDHLRIVTCTPQQNPGNVGRVFSRMYRAMLILEKSLSFKKDDKFGYLSARPTSLGNTLQFNLTVSFPYLIKEPENLRHLCLVRGLYFKRSSHSNDIVRIGNQQCLGINEIQTYEDFTTAVANILQLEKDLALSNSMHIAALFVNIFRRKKASLSE</sequence>
<dbReference type="PROSITE" id="PS50297">
    <property type="entry name" value="ANK_REP_REGION"/>
    <property type="match status" value="4"/>
</dbReference>
<accession>A0AAW1IT98</accession>
<evidence type="ECO:0000256" key="7">
    <source>
        <dbReference type="PROSITE-ProRule" id="PRU00843"/>
    </source>
</evidence>
<dbReference type="PANTHER" id="PTHR24172:SF4">
    <property type="entry name" value="ANK_REP_REGION DOMAIN-CONTAINING PROTEIN"/>
    <property type="match status" value="1"/>
</dbReference>
<dbReference type="Pfam" id="PF02807">
    <property type="entry name" value="ATP-gua_PtransN"/>
    <property type="match status" value="1"/>
</dbReference>
<feature type="repeat" description="ANK" evidence="5">
    <location>
        <begin position="577"/>
        <end position="610"/>
    </location>
</feature>
<feature type="repeat" description="ANK" evidence="5">
    <location>
        <begin position="94"/>
        <end position="118"/>
    </location>
</feature>
<feature type="domain" description="Phosphagen kinase C-terminal" evidence="10">
    <location>
        <begin position="821"/>
        <end position="1074"/>
    </location>
</feature>
<comment type="caution">
    <text evidence="7">Lacks conserved residue(s) required for the propagation of feature annotation.</text>
</comment>
<dbReference type="Pfam" id="PF00217">
    <property type="entry name" value="ATP-gua_Ptrans"/>
    <property type="match status" value="1"/>
</dbReference>
<dbReference type="Pfam" id="PF12796">
    <property type="entry name" value="Ank_2"/>
    <property type="match status" value="2"/>
</dbReference>
<dbReference type="Gene3D" id="3.30.590.10">
    <property type="entry name" value="Glutamine synthetase/guanido kinase, catalytic domain"/>
    <property type="match status" value="1"/>
</dbReference>
<evidence type="ECO:0000313" key="11">
    <source>
        <dbReference type="EMBL" id="KAK9692881.1"/>
    </source>
</evidence>
<dbReference type="AlphaFoldDB" id="A0AAW1IT98"/>
<evidence type="ECO:0000259" key="9">
    <source>
        <dbReference type="PROSITE" id="PS51509"/>
    </source>
</evidence>
<dbReference type="SUPFAM" id="SSF48403">
    <property type="entry name" value="Ankyrin repeat"/>
    <property type="match status" value="1"/>
</dbReference>
<keyword evidence="5" id="KW-0040">ANK repeat</keyword>
<dbReference type="GO" id="GO:0005524">
    <property type="term" value="F:ATP binding"/>
    <property type="evidence" value="ECO:0007669"/>
    <property type="project" value="UniProtKB-UniRule"/>
</dbReference>
<evidence type="ECO:0000313" key="12">
    <source>
        <dbReference type="Proteomes" id="UP001458880"/>
    </source>
</evidence>
<feature type="binding site" evidence="7">
    <location>
        <begin position="824"/>
        <end position="828"/>
    </location>
    <ligand>
        <name>ATP</name>
        <dbReference type="ChEBI" id="CHEBI:30616"/>
    </ligand>
</feature>
<feature type="region of interest" description="Disordered" evidence="8">
    <location>
        <begin position="227"/>
        <end position="420"/>
    </location>
</feature>
<name>A0AAW1IT98_POPJA</name>
<gene>
    <name evidence="11" type="ORF">QE152_g34859</name>
</gene>
<proteinExistence type="inferred from homology"/>
<dbReference type="Gene3D" id="1.25.40.20">
    <property type="entry name" value="Ankyrin repeat-containing domain"/>
    <property type="match status" value="2"/>
</dbReference>
<keyword evidence="3 7" id="KW-0418">Kinase</keyword>
<feature type="binding site" evidence="7">
    <location>
        <position position="949"/>
    </location>
    <ligand>
        <name>ATP</name>
        <dbReference type="ChEBI" id="CHEBI:30616"/>
    </ligand>
</feature>
<dbReference type="InterPro" id="IPR036802">
    <property type="entry name" value="ATP-guanido_PTrfase_N_sf"/>
</dbReference>
<feature type="binding site" evidence="7">
    <location>
        <begin position="1003"/>
        <end position="1007"/>
    </location>
    <ligand>
        <name>ATP</name>
        <dbReference type="ChEBI" id="CHEBI:30616"/>
    </ligand>
</feature>
<keyword evidence="4 7" id="KW-0067">ATP-binding</keyword>
<dbReference type="InterPro" id="IPR022413">
    <property type="entry name" value="ATP-guanido_PTrfase_N"/>
</dbReference>
<organism evidence="11 12">
    <name type="scientific">Popillia japonica</name>
    <name type="common">Japanese beetle</name>
    <dbReference type="NCBI Taxonomy" id="7064"/>
    <lineage>
        <taxon>Eukaryota</taxon>
        <taxon>Metazoa</taxon>
        <taxon>Ecdysozoa</taxon>
        <taxon>Arthropoda</taxon>
        <taxon>Hexapoda</taxon>
        <taxon>Insecta</taxon>
        <taxon>Pterygota</taxon>
        <taxon>Neoptera</taxon>
        <taxon>Endopterygota</taxon>
        <taxon>Coleoptera</taxon>
        <taxon>Polyphaga</taxon>
        <taxon>Scarabaeiformia</taxon>
        <taxon>Scarabaeidae</taxon>
        <taxon>Rutelinae</taxon>
        <taxon>Popillia</taxon>
    </lineage>
</organism>
<feature type="repeat" description="ANK" evidence="5">
    <location>
        <begin position="543"/>
        <end position="563"/>
    </location>
</feature>
<feature type="binding site" evidence="7">
    <location>
        <begin position="1027"/>
        <end position="1032"/>
    </location>
    <ligand>
        <name>ATP</name>
        <dbReference type="ChEBI" id="CHEBI:30616"/>
    </ligand>
</feature>
<dbReference type="PROSITE" id="PS51510">
    <property type="entry name" value="PHOSPHAGEN_KINASE_C"/>
    <property type="match status" value="1"/>
</dbReference>
<reference evidence="11 12" key="1">
    <citation type="journal article" date="2024" name="BMC Genomics">
        <title>De novo assembly and annotation of Popillia japonica's genome with initial clues to its potential as an invasive pest.</title>
        <authorList>
            <person name="Cucini C."/>
            <person name="Boschi S."/>
            <person name="Funari R."/>
            <person name="Cardaioli E."/>
            <person name="Iannotti N."/>
            <person name="Marturano G."/>
            <person name="Paoli F."/>
            <person name="Bruttini M."/>
            <person name="Carapelli A."/>
            <person name="Frati F."/>
            <person name="Nardi F."/>
        </authorList>
    </citation>
    <scope>NUCLEOTIDE SEQUENCE [LARGE SCALE GENOMIC DNA]</scope>
    <source>
        <strain evidence="11">DMR45628</strain>
    </source>
</reference>
<comment type="caution">
    <text evidence="11">The sequence shown here is derived from an EMBL/GenBank/DDBJ whole genome shotgun (WGS) entry which is preliminary data.</text>
</comment>
<keyword evidence="1 7" id="KW-0808">Transferase</keyword>
<keyword evidence="2 7" id="KW-0547">Nucleotide-binding</keyword>
<dbReference type="GO" id="GO:0016301">
    <property type="term" value="F:kinase activity"/>
    <property type="evidence" value="ECO:0007669"/>
    <property type="project" value="UniProtKB-KW"/>
</dbReference>
<dbReference type="PROSITE" id="PS51509">
    <property type="entry name" value="PHOSPHAGEN_KINASE_N"/>
    <property type="match status" value="1"/>
</dbReference>
<feature type="compositionally biased region" description="Low complexity" evidence="8">
    <location>
        <begin position="389"/>
        <end position="412"/>
    </location>
</feature>
<dbReference type="InterPro" id="IPR014746">
    <property type="entry name" value="Gln_synth/guanido_kin_cat_dom"/>
</dbReference>
<dbReference type="PANTHER" id="PTHR24172">
    <property type="entry name" value="ANK_REP_REGION DOMAIN-CONTAINING PROTEIN"/>
    <property type="match status" value="1"/>
</dbReference>
<dbReference type="InterPro" id="IPR022414">
    <property type="entry name" value="ATP-guanido_PTrfase_cat"/>
</dbReference>
<dbReference type="SMART" id="SM00248">
    <property type="entry name" value="ANK"/>
    <property type="match status" value="4"/>
</dbReference>
<feature type="compositionally biased region" description="Basic and acidic residues" evidence="8">
    <location>
        <begin position="283"/>
        <end position="351"/>
    </location>
</feature>
<keyword evidence="12" id="KW-1185">Reference proteome</keyword>
<feature type="compositionally biased region" description="Basic and acidic residues" evidence="8">
    <location>
        <begin position="359"/>
        <end position="382"/>
    </location>
</feature>
<evidence type="ECO:0000256" key="8">
    <source>
        <dbReference type="SAM" id="MobiDB-lite"/>
    </source>
</evidence>
<dbReference type="Proteomes" id="UP001458880">
    <property type="component" value="Unassembled WGS sequence"/>
</dbReference>
<evidence type="ECO:0000256" key="1">
    <source>
        <dbReference type="ARBA" id="ARBA00022679"/>
    </source>
</evidence>
<feature type="compositionally biased region" description="Basic and acidic residues" evidence="8">
    <location>
        <begin position="232"/>
        <end position="274"/>
    </location>
</feature>
<dbReference type="Gene3D" id="1.10.135.10">
    <property type="entry name" value="ATP:guanido phosphotransferase, N-terminal domain"/>
    <property type="match status" value="1"/>
</dbReference>